<feature type="compositionally biased region" description="Basic and acidic residues" evidence="2">
    <location>
        <begin position="292"/>
        <end position="327"/>
    </location>
</feature>
<organism evidence="3 4">
    <name type="scientific">Parnassius mnemosyne</name>
    <name type="common">clouded apollo</name>
    <dbReference type="NCBI Taxonomy" id="213953"/>
    <lineage>
        <taxon>Eukaryota</taxon>
        <taxon>Metazoa</taxon>
        <taxon>Ecdysozoa</taxon>
        <taxon>Arthropoda</taxon>
        <taxon>Hexapoda</taxon>
        <taxon>Insecta</taxon>
        <taxon>Pterygota</taxon>
        <taxon>Neoptera</taxon>
        <taxon>Endopterygota</taxon>
        <taxon>Lepidoptera</taxon>
        <taxon>Glossata</taxon>
        <taxon>Ditrysia</taxon>
        <taxon>Papilionoidea</taxon>
        <taxon>Papilionidae</taxon>
        <taxon>Parnassiinae</taxon>
        <taxon>Parnassini</taxon>
        <taxon>Parnassius</taxon>
        <taxon>Driopa</taxon>
    </lineage>
</organism>
<accession>A0AAV1K9X8</accession>
<dbReference type="Proteomes" id="UP001314205">
    <property type="component" value="Unassembled WGS sequence"/>
</dbReference>
<keyword evidence="1" id="KW-0175">Coiled coil</keyword>
<feature type="coiled-coil region" evidence="1">
    <location>
        <begin position="18"/>
        <end position="52"/>
    </location>
</feature>
<sequence>MDDILGTVDLGVSTDSEAMEQELRLESEQELNQTLNEEMRKKEEREQRLAGKRVRQDDEEIVEEDGFVTVIKGHKRLNRKDLNNDNLVEEGHQDSEAKKYIIICMTGKEVLPKQFGMAKLLRSLNIENIVKMIYKSAYRVLIHFGNEESAVKLLKSEKLSSLGYRAQRADETTFCYGILRQIDLETEEQEILENLSCEHEIISIKRLRRMSDSGEWIDSEMVRICFKGKGSQEIYTKSESIERNRNINDSQLDSTQNTQKTSYRDIVITETLINNDSSTSNKVIEGKSSGRNHIEKERALERKNTEAGRSDGNRKTREKGNGESEAR</sequence>
<dbReference type="EMBL" id="CAVLGL010000001">
    <property type="protein sequence ID" value="CAK1578722.1"/>
    <property type="molecule type" value="Genomic_DNA"/>
</dbReference>
<evidence type="ECO:0000256" key="1">
    <source>
        <dbReference type="SAM" id="Coils"/>
    </source>
</evidence>
<comment type="caution">
    <text evidence="3">The sequence shown here is derived from an EMBL/GenBank/DDBJ whole genome shotgun (WGS) entry which is preliminary data.</text>
</comment>
<feature type="region of interest" description="Disordered" evidence="2">
    <location>
        <begin position="278"/>
        <end position="327"/>
    </location>
</feature>
<keyword evidence="4" id="KW-1185">Reference proteome</keyword>
<evidence type="ECO:0000256" key="2">
    <source>
        <dbReference type="SAM" id="MobiDB-lite"/>
    </source>
</evidence>
<proteinExistence type="predicted"/>
<name>A0AAV1K9X8_9NEOP</name>
<reference evidence="3 4" key="1">
    <citation type="submission" date="2023-11" db="EMBL/GenBank/DDBJ databases">
        <authorList>
            <person name="Hedman E."/>
            <person name="Englund M."/>
            <person name="Stromberg M."/>
            <person name="Nyberg Akerstrom W."/>
            <person name="Nylinder S."/>
            <person name="Jareborg N."/>
            <person name="Kallberg Y."/>
            <person name="Kronander E."/>
        </authorList>
    </citation>
    <scope>NUCLEOTIDE SEQUENCE [LARGE SCALE GENOMIC DNA]</scope>
</reference>
<protein>
    <submittedName>
        <fullName evidence="3">Uncharacterized protein</fullName>
    </submittedName>
</protein>
<evidence type="ECO:0000313" key="3">
    <source>
        <dbReference type="EMBL" id="CAK1578722.1"/>
    </source>
</evidence>
<evidence type="ECO:0000313" key="4">
    <source>
        <dbReference type="Proteomes" id="UP001314205"/>
    </source>
</evidence>
<dbReference type="AlphaFoldDB" id="A0AAV1K9X8"/>
<gene>
    <name evidence="3" type="ORF">PARMNEM_LOCUS768</name>
</gene>